<proteinExistence type="predicted"/>
<evidence type="ECO:0000313" key="3">
    <source>
        <dbReference type="Proteomes" id="UP000661280"/>
    </source>
</evidence>
<name>A0A7R7WC35_ASPKA</name>
<dbReference type="RefSeq" id="XP_041543979.1">
    <property type="nucleotide sequence ID" value="XM_041690389.1"/>
</dbReference>
<reference evidence="2" key="1">
    <citation type="submission" date="2021-01" db="EMBL/GenBank/DDBJ databases">
        <authorList>
            <consortium name="Aspergillus luchuensis mut. kawachii IFO 4304 genome sequencing consortium"/>
            <person name="Kazuki M."/>
            <person name="Futagami T."/>
        </authorList>
    </citation>
    <scope>NUCLEOTIDE SEQUENCE</scope>
    <source>
        <strain evidence="2">IFO 4308</strain>
    </source>
</reference>
<dbReference type="GeneID" id="64961538"/>
<dbReference type="EMBL" id="AP024429">
    <property type="protein sequence ID" value="BCS00217.1"/>
    <property type="molecule type" value="Genomic_DNA"/>
</dbReference>
<dbReference type="KEGG" id="aluc:AKAW2_50558S"/>
<gene>
    <name evidence="2" type="ORF">AKAW2_50558S</name>
</gene>
<sequence length="76" mass="7762">MAAAWALDSAAGKRLTESKNWPSSVDGRPGESSLRSRIASERGSRSGNGGDAQHGHSGVEAEESDGGSAYSDKTLG</sequence>
<reference evidence="2" key="2">
    <citation type="submission" date="2021-02" db="EMBL/GenBank/DDBJ databases">
        <title>Aspergillus luchuensis mut. kawachii IFO 4304 genome sequence.</title>
        <authorList>
            <person name="Mori K."/>
            <person name="Kadooka C."/>
            <person name="Goto M."/>
            <person name="Futagami T."/>
        </authorList>
    </citation>
    <scope>NUCLEOTIDE SEQUENCE</scope>
    <source>
        <strain evidence="2">IFO 4308</strain>
    </source>
</reference>
<dbReference type="Proteomes" id="UP000661280">
    <property type="component" value="Chromosome 5"/>
</dbReference>
<dbReference type="AlphaFoldDB" id="A0A7R7WC35"/>
<feature type="region of interest" description="Disordered" evidence="1">
    <location>
        <begin position="1"/>
        <end position="76"/>
    </location>
</feature>
<organism evidence="2 3">
    <name type="scientific">Aspergillus kawachii</name>
    <name type="common">White koji mold</name>
    <name type="synonym">Aspergillus awamori var. kawachi</name>
    <dbReference type="NCBI Taxonomy" id="1069201"/>
    <lineage>
        <taxon>Eukaryota</taxon>
        <taxon>Fungi</taxon>
        <taxon>Dikarya</taxon>
        <taxon>Ascomycota</taxon>
        <taxon>Pezizomycotina</taxon>
        <taxon>Eurotiomycetes</taxon>
        <taxon>Eurotiomycetidae</taxon>
        <taxon>Eurotiales</taxon>
        <taxon>Aspergillaceae</taxon>
        <taxon>Aspergillus</taxon>
        <taxon>Aspergillus subgen. Circumdati</taxon>
    </lineage>
</organism>
<keyword evidence="3" id="KW-1185">Reference proteome</keyword>
<evidence type="ECO:0000256" key="1">
    <source>
        <dbReference type="SAM" id="MobiDB-lite"/>
    </source>
</evidence>
<accession>A0A7R7WC35</accession>
<protein>
    <submittedName>
        <fullName evidence="2">Uncharacterized protein</fullName>
    </submittedName>
</protein>
<evidence type="ECO:0000313" key="2">
    <source>
        <dbReference type="EMBL" id="BCS00217.1"/>
    </source>
</evidence>